<protein>
    <submittedName>
        <fullName evidence="2">Glycosyl transferase group 1</fullName>
    </submittedName>
</protein>
<name>A0A0L6JLG2_9FIRM</name>
<dbReference type="SUPFAM" id="SSF53756">
    <property type="entry name" value="UDP-Glycosyltransferase/glycogen phosphorylase"/>
    <property type="match status" value="1"/>
</dbReference>
<dbReference type="eggNOG" id="COG0438">
    <property type="taxonomic scope" value="Bacteria"/>
</dbReference>
<organism evidence="2 3">
    <name type="scientific">Pseudobacteroides cellulosolvens ATCC 35603 = DSM 2933</name>
    <dbReference type="NCBI Taxonomy" id="398512"/>
    <lineage>
        <taxon>Bacteria</taxon>
        <taxon>Bacillati</taxon>
        <taxon>Bacillota</taxon>
        <taxon>Clostridia</taxon>
        <taxon>Eubacteriales</taxon>
        <taxon>Oscillospiraceae</taxon>
        <taxon>Pseudobacteroides</taxon>
    </lineage>
</organism>
<dbReference type="GO" id="GO:0016757">
    <property type="term" value="F:glycosyltransferase activity"/>
    <property type="evidence" value="ECO:0007669"/>
    <property type="project" value="InterPro"/>
</dbReference>
<dbReference type="InterPro" id="IPR001296">
    <property type="entry name" value="Glyco_trans_1"/>
</dbReference>
<gene>
    <name evidence="2" type="ORF">Bccel_1863</name>
</gene>
<dbReference type="OrthoDB" id="9806653at2"/>
<dbReference type="Gene3D" id="3.40.50.2000">
    <property type="entry name" value="Glycogen Phosphorylase B"/>
    <property type="match status" value="2"/>
</dbReference>
<dbReference type="Pfam" id="PF00534">
    <property type="entry name" value="Glycos_transf_1"/>
    <property type="match status" value="1"/>
</dbReference>
<evidence type="ECO:0000259" key="1">
    <source>
        <dbReference type="Pfam" id="PF00534"/>
    </source>
</evidence>
<dbReference type="RefSeq" id="WP_036938030.1">
    <property type="nucleotide sequence ID" value="NZ_JQKC01000006.1"/>
</dbReference>
<dbReference type="AlphaFoldDB" id="A0A0L6JLG2"/>
<keyword evidence="3" id="KW-1185">Reference proteome</keyword>
<dbReference type="PANTHER" id="PTHR12526">
    <property type="entry name" value="GLYCOSYLTRANSFERASE"/>
    <property type="match status" value="1"/>
</dbReference>
<evidence type="ECO:0000313" key="2">
    <source>
        <dbReference type="EMBL" id="KNY26598.1"/>
    </source>
</evidence>
<feature type="domain" description="Glycosyl transferase family 1" evidence="1">
    <location>
        <begin position="195"/>
        <end position="355"/>
    </location>
</feature>
<proteinExistence type="predicted"/>
<keyword evidence="2" id="KW-0808">Transferase</keyword>
<dbReference type="STRING" id="398512.Bccel_1863"/>
<dbReference type="Proteomes" id="UP000036923">
    <property type="component" value="Unassembled WGS sequence"/>
</dbReference>
<dbReference type="CDD" id="cd03801">
    <property type="entry name" value="GT4_PimA-like"/>
    <property type="match status" value="1"/>
</dbReference>
<dbReference type="EMBL" id="LGTC01000001">
    <property type="protein sequence ID" value="KNY26598.1"/>
    <property type="molecule type" value="Genomic_DNA"/>
</dbReference>
<accession>A0A0L6JLG2</accession>
<reference evidence="3" key="1">
    <citation type="submission" date="2015-07" db="EMBL/GenBank/DDBJ databases">
        <title>Near-Complete Genome Sequence of the Cellulolytic Bacterium Bacteroides (Pseudobacteroides) cellulosolvens ATCC 35603.</title>
        <authorList>
            <person name="Dassa B."/>
            <person name="Utturkar S.M."/>
            <person name="Klingeman D.M."/>
            <person name="Hurt R.A."/>
            <person name="Keller M."/>
            <person name="Xu J."/>
            <person name="Reddy Y.H.K."/>
            <person name="Borovok I."/>
            <person name="Grinberg I.R."/>
            <person name="Lamed R."/>
            <person name="Zhivin O."/>
            <person name="Bayer E.A."/>
            <person name="Brown S.D."/>
        </authorList>
    </citation>
    <scope>NUCLEOTIDE SEQUENCE [LARGE SCALE GENOMIC DNA]</scope>
    <source>
        <strain evidence="3">DSM 2933</strain>
    </source>
</reference>
<sequence length="393" mass="45367">MKNILLVPGFVVDTYSQIEASFIELSSYRDDNIRFIWLVPHMDSRYNRYANVSGGECLSEPLYVKFLREKGVEFYKGNISKYNMFSNFILFYRVFKKYNIDIVYSHFGFERYYSALYAFIFGKKAVLNEHWHSLGTRFTALKKLFYKLFIDYYISVSDFITSTLPKGSNIITVKNGLQLSEPKDIKYEEKLKMKTTLGLASDKIIILMVASFTDIKRHDLALKICRDVVKERKDIQFVFLGQGVLYNSIRSSIIKEGLADYVVMPGHVNNIGDYYSISDICMLTSIGEAFGYTILEAFNYSLPFIAYSSGGPAEIIKDGFNGYLVKPENTVDFTKKILELAGNDEKRKILGGNAYITLNKEFSRDVWINNMKDAFYNILKIEAPKKEENRCCR</sequence>
<evidence type="ECO:0000313" key="3">
    <source>
        <dbReference type="Proteomes" id="UP000036923"/>
    </source>
</evidence>
<comment type="caution">
    <text evidence="2">The sequence shown here is derived from an EMBL/GenBank/DDBJ whole genome shotgun (WGS) entry which is preliminary data.</text>
</comment>